<dbReference type="EMBL" id="FPBX01000001">
    <property type="protein sequence ID" value="SFU29126.1"/>
    <property type="molecule type" value="Genomic_DNA"/>
</dbReference>
<dbReference type="SUPFAM" id="SSF110997">
    <property type="entry name" value="Sporulation related repeat"/>
    <property type="match status" value="1"/>
</dbReference>
<dbReference type="PROSITE" id="PS51724">
    <property type="entry name" value="SPOR"/>
    <property type="match status" value="1"/>
</dbReference>
<feature type="compositionally biased region" description="Pro residues" evidence="1">
    <location>
        <begin position="235"/>
        <end position="254"/>
    </location>
</feature>
<evidence type="ECO:0000313" key="5">
    <source>
        <dbReference type="Proteomes" id="UP000183656"/>
    </source>
</evidence>
<name>A0A1I7EYY4_9BURK</name>
<evidence type="ECO:0000313" key="4">
    <source>
        <dbReference type="EMBL" id="SFU29126.1"/>
    </source>
</evidence>
<dbReference type="Pfam" id="PF05036">
    <property type="entry name" value="SPOR"/>
    <property type="match status" value="1"/>
</dbReference>
<keyword evidence="2" id="KW-0812">Transmembrane</keyword>
<dbReference type="AlphaFoldDB" id="A0A1I7EYY4"/>
<protein>
    <submittedName>
        <fullName evidence="4">Cell division protein DedD (Protein involved in septation)</fullName>
    </submittedName>
</protein>
<dbReference type="GO" id="GO:0051301">
    <property type="term" value="P:cell division"/>
    <property type="evidence" value="ECO:0007669"/>
    <property type="project" value="UniProtKB-KW"/>
</dbReference>
<evidence type="ECO:0000259" key="3">
    <source>
        <dbReference type="PROSITE" id="PS51724"/>
    </source>
</evidence>
<feature type="transmembrane region" description="Helical" evidence="2">
    <location>
        <begin position="168"/>
        <end position="189"/>
    </location>
</feature>
<gene>
    <name evidence="4" type="ORF">SAMN04489707_100145</name>
</gene>
<evidence type="ECO:0000256" key="2">
    <source>
        <dbReference type="SAM" id="Phobius"/>
    </source>
</evidence>
<keyword evidence="2" id="KW-1133">Transmembrane helix</keyword>
<feature type="compositionally biased region" description="Low complexity" evidence="1">
    <location>
        <begin position="288"/>
        <end position="301"/>
    </location>
</feature>
<dbReference type="Gene3D" id="3.30.70.1070">
    <property type="entry name" value="Sporulation related repeat"/>
    <property type="match status" value="1"/>
</dbReference>
<evidence type="ECO:0000256" key="1">
    <source>
        <dbReference type="SAM" id="MobiDB-lite"/>
    </source>
</evidence>
<reference evidence="4 5" key="1">
    <citation type="submission" date="2016-10" db="EMBL/GenBank/DDBJ databases">
        <authorList>
            <person name="de Groot N.N."/>
        </authorList>
    </citation>
    <scope>NUCLEOTIDE SEQUENCE [LARGE SCALE GENOMIC DNA]</scope>
    <source>
        <strain evidence="4 5">R-24608</strain>
    </source>
</reference>
<feature type="domain" description="SPOR" evidence="3">
    <location>
        <begin position="328"/>
        <end position="407"/>
    </location>
</feature>
<dbReference type="InterPro" id="IPR036680">
    <property type="entry name" value="SPOR-like_sf"/>
</dbReference>
<dbReference type="STRING" id="343013.SAMN04489707_100145"/>
<dbReference type="GO" id="GO:0042834">
    <property type="term" value="F:peptidoglycan binding"/>
    <property type="evidence" value="ECO:0007669"/>
    <property type="project" value="InterPro"/>
</dbReference>
<feature type="compositionally biased region" description="Low complexity" evidence="1">
    <location>
        <begin position="255"/>
        <end position="279"/>
    </location>
</feature>
<dbReference type="Proteomes" id="UP000183656">
    <property type="component" value="Unassembled WGS sequence"/>
</dbReference>
<keyword evidence="4" id="KW-0131">Cell cycle</keyword>
<keyword evidence="5" id="KW-1185">Reference proteome</keyword>
<dbReference type="RefSeq" id="WP_074930024.1">
    <property type="nucleotide sequence ID" value="NZ_CYIG01000007.1"/>
</dbReference>
<proteinExistence type="predicted"/>
<feature type="compositionally biased region" description="Low complexity" evidence="1">
    <location>
        <begin position="308"/>
        <end position="318"/>
    </location>
</feature>
<accession>A0A1I7EYY4</accession>
<sequence>MHATPASAADAEMAPPQRTDDTPPNVIDTLYQAALGPTGAPHYLPRFEIFETLGRTRTGWNWAAALCTLGWLLYRRLWLPALVYACTVEGLVLLWFAALRPWLQPPLPIEAGLGLALLVLSCALPGLWGDALVYTDIRKRTLRALDAAPSVAQAHTALAQVAPTLPRLYALAGLYVALGAALLGAALWVPRPSHEVTTSVAHAGTATVLPRTPASAPAPEPLTVASASVAAASDAPPPPPSAEVPPLPEPPPAAAPVAPHAPAVATAAPAAHAAEPAGSKAHRPAAKPPAKATESATATKTSAKKTAGKPAQASSAPAKAPPDTEPAPLQAKRYYITVGVFADDANARKVDKQLRQAKIPTQVQTVGTNKGEYTRVRAGPFRKASEARAAARRIRAMGLEAVVFQQR</sequence>
<organism evidence="4 5">
    <name type="scientific">Paenacidovorax caeni</name>
    <dbReference type="NCBI Taxonomy" id="343013"/>
    <lineage>
        <taxon>Bacteria</taxon>
        <taxon>Pseudomonadati</taxon>
        <taxon>Pseudomonadota</taxon>
        <taxon>Betaproteobacteria</taxon>
        <taxon>Burkholderiales</taxon>
        <taxon>Comamonadaceae</taxon>
        <taxon>Paenacidovorax</taxon>
    </lineage>
</organism>
<feature type="region of interest" description="Disordered" evidence="1">
    <location>
        <begin position="227"/>
        <end position="328"/>
    </location>
</feature>
<feature type="region of interest" description="Disordered" evidence="1">
    <location>
        <begin position="1"/>
        <end position="23"/>
    </location>
</feature>
<keyword evidence="4" id="KW-0132">Cell division</keyword>
<feature type="transmembrane region" description="Helical" evidence="2">
    <location>
        <begin position="81"/>
        <end position="99"/>
    </location>
</feature>
<dbReference type="InterPro" id="IPR007730">
    <property type="entry name" value="SPOR-like_dom"/>
</dbReference>
<keyword evidence="2" id="KW-0472">Membrane</keyword>
<feature type="transmembrane region" description="Helical" evidence="2">
    <location>
        <begin position="111"/>
        <end position="133"/>
    </location>
</feature>